<dbReference type="STRING" id="1166337.SAMN05192580_0562"/>
<keyword evidence="1" id="KW-0732">Signal</keyword>
<dbReference type="AlphaFoldDB" id="A0A1I6JN28"/>
<dbReference type="EMBL" id="FOZG01000001">
    <property type="protein sequence ID" value="SFR80349.1"/>
    <property type="molecule type" value="Genomic_DNA"/>
</dbReference>
<reference evidence="3 4" key="1">
    <citation type="submission" date="2016-10" db="EMBL/GenBank/DDBJ databases">
        <authorList>
            <person name="de Groot N.N."/>
        </authorList>
    </citation>
    <scope>NUCLEOTIDE SEQUENCE [LARGE SCALE GENOMIC DNA]</scope>
    <source>
        <strain evidence="3 4">S5-249</strain>
    </source>
</reference>
<dbReference type="SUPFAM" id="SSF48452">
    <property type="entry name" value="TPR-like"/>
    <property type="match status" value="1"/>
</dbReference>
<dbReference type="InterPro" id="IPR011990">
    <property type="entry name" value="TPR-like_helical_dom_sf"/>
</dbReference>
<feature type="chain" id="PRO_5011757049" evidence="1">
    <location>
        <begin position="24"/>
        <end position="1026"/>
    </location>
</feature>
<dbReference type="RefSeq" id="WP_093310351.1">
    <property type="nucleotide sequence ID" value="NZ_FOZG01000001.1"/>
</dbReference>
<protein>
    <submittedName>
        <fullName evidence="3">CHAT domain-containing protein</fullName>
    </submittedName>
</protein>
<dbReference type="InterPro" id="IPR024983">
    <property type="entry name" value="CHAT_dom"/>
</dbReference>
<dbReference type="Proteomes" id="UP000198824">
    <property type="component" value="Unassembled WGS sequence"/>
</dbReference>
<dbReference type="Pfam" id="PF12770">
    <property type="entry name" value="CHAT"/>
    <property type="match status" value="1"/>
</dbReference>
<dbReference type="Gene3D" id="1.25.40.10">
    <property type="entry name" value="Tetratricopeptide repeat domain"/>
    <property type="match status" value="1"/>
</dbReference>
<evidence type="ECO:0000313" key="3">
    <source>
        <dbReference type="EMBL" id="SFR80349.1"/>
    </source>
</evidence>
<sequence length="1026" mass="107816">MAVRRWLTILCTASALAGAPALAAERPSLADSFGIGDPGGVLCQVQARGADPAIKTMFDRAWTLVCRDAAAPVGRVYALRQGKEDPRARLAALRGETATCHSSAAASLDGLAEAEQAACRMSRGDVGYRVYTVARGRTLYAVEGLEAYDPALKLALRSIVEDRVVPGMIAVAATNAADAAAFARVQAGNLDLESALAEGYRRNNSGNYAESAEFFDTLLQRTGSEADRRRNGEYLINRALQKSNMGDFAEAESLFAQAEALPTSDPVQLRLRRNFKALHLVTRRRLAEAQAVLARPLAASATATALPDTIPEDAAAEINNGAPLARQLGVTENVALSPAEKAAILDAQARQVSGTVLRLQGRNTEAESAFDATLSQLSSVRQGRVVSIARLRAQTLAEKAAVREAAGDRAGAEALLRQAIALLDLEYPGSAALNGGKARLAAFLARTGQVPAALGLYREVVVGLATAGGTTGGTLLAPYFALLVRELPSNPALTADFFLAAETLVRPGVADTQAVLARELSGGSDEAARLFRQSVTLARDVERSRVELARLAALPALPREAQERMTALRAEIDALGQDQLATQAKLAAFPRYNVVAGTPLTLDELRAVLRPDEAYVKLAAVGDAVYGMLVTPGGATAWQAGIGATALDKAVSTLRDSIVKQQSGELLTFPFDVAAARKLYVDLFTPVEAQVGAAKHIVFEPDGAMLRLPLSLLIGEQAGVDAYAARQKAKGADEFDFRGVAWLGRRADISTAVSARGFRDVRRLPPSAARRDYIGFGQNAPVSAFARVNGLAPANAAPGAADCAWPLTQWERPIAATELQAASLMLGAGRSTVVTGAAFSDDAVKARPDLSDYRIVHFATHGLVTAPRPQCPARPALLTSFGGQGSDGLLSFAEIFDLRMDADLVILSACDTAGEATVSATRETGVTSGGGTALDGLVRAFVGAGGRSVLATHWPTPDDYKATERLIGALFQASEGTSVAQALQQGQVALMDQAETSHPFYWASFAVIGDGAQPVRRAQQVASAPQ</sequence>
<evidence type="ECO:0000313" key="4">
    <source>
        <dbReference type="Proteomes" id="UP000198824"/>
    </source>
</evidence>
<name>A0A1I6JN28_9SPHN</name>
<evidence type="ECO:0000259" key="2">
    <source>
        <dbReference type="Pfam" id="PF12770"/>
    </source>
</evidence>
<keyword evidence="4" id="KW-1185">Reference proteome</keyword>
<gene>
    <name evidence="3" type="ORF">SAMN05192580_0562</name>
</gene>
<proteinExistence type="predicted"/>
<organism evidence="3 4">
    <name type="scientific">Sphingomonas jatrophae</name>
    <dbReference type="NCBI Taxonomy" id="1166337"/>
    <lineage>
        <taxon>Bacteria</taxon>
        <taxon>Pseudomonadati</taxon>
        <taxon>Pseudomonadota</taxon>
        <taxon>Alphaproteobacteria</taxon>
        <taxon>Sphingomonadales</taxon>
        <taxon>Sphingomonadaceae</taxon>
        <taxon>Sphingomonas</taxon>
    </lineage>
</organism>
<accession>A0A1I6JN28</accession>
<evidence type="ECO:0000256" key="1">
    <source>
        <dbReference type="SAM" id="SignalP"/>
    </source>
</evidence>
<feature type="signal peptide" evidence="1">
    <location>
        <begin position="1"/>
        <end position="23"/>
    </location>
</feature>
<dbReference type="OrthoDB" id="9787760at2"/>
<feature type="domain" description="CHAT" evidence="2">
    <location>
        <begin position="674"/>
        <end position="1010"/>
    </location>
</feature>